<evidence type="ECO:0000313" key="1">
    <source>
        <dbReference type="EMBL" id="EFL53152.1"/>
    </source>
</evidence>
<dbReference type="InterPro" id="IPR017850">
    <property type="entry name" value="Alkaline_phosphatase_core_sf"/>
</dbReference>
<name>E1JRF1_SOLFR</name>
<dbReference type="SUPFAM" id="SSF53649">
    <property type="entry name" value="Alkaline phosphatase-like"/>
    <property type="match status" value="1"/>
</dbReference>
<dbReference type="OrthoDB" id="9771966at2"/>
<dbReference type="Pfam" id="PF01663">
    <property type="entry name" value="Phosphodiest"/>
    <property type="match status" value="2"/>
</dbReference>
<reference evidence="1 2" key="1">
    <citation type="submission" date="2010-08" db="EMBL/GenBank/DDBJ databases">
        <title>The draft genome of Desulfovibrio fructosovorans JJ.</title>
        <authorList>
            <consortium name="US DOE Joint Genome Institute (JGI-PGF)"/>
            <person name="Lucas S."/>
            <person name="Copeland A."/>
            <person name="Lapidus A."/>
            <person name="Cheng J.-F."/>
            <person name="Bruce D."/>
            <person name="Goodwin L."/>
            <person name="Pitluck S."/>
            <person name="Land M.L."/>
            <person name="Hauser L."/>
            <person name="Chang Y.-J."/>
            <person name="Jeffries C."/>
            <person name="Wall J.D."/>
            <person name="Stahl D.A."/>
            <person name="Arkin A.P."/>
            <person name="Dehal P."/>
            <person name="Stolyar S.M."/>
            <person name="Hazen T.C."/>
            <person name="Woyke T.J."/>
        </authorList>
    </citation>
    <scope>NUCLEOTIDE SEQUENCE [LARGE SCALE GENOMIC DNA]</scope>
    <source>
        <strain evidence="1 2">JJ</strain>
    </source>
</reference>
<evidence type="ECO:0000313" key="2">
    <source>
        <dbReference type="Proteomes" id="UP000006250"/>
    </source>
</evidence>
<accession>E1JRF1</accession>
<dbReference type="Gene3D" id="3.40.720.10">
    <property type="entry name" value="Alkaline Phosphatase, subunit A"/>
    <property type="match status" value="2"/>
</dbReference>
<dbReference type="InterPro" id="IPR002591">
    <property type="entry name" value="Phosphodiest/P_Trfase"/>
</dbReference>
<dbReference type="RefSeq" id="WP_005990239.1">
    <property type="nucleotide sequence ID" value="NZ_AECZ01000001.1"/>
</dbReference>
<proteinExistence type="predicted"/>
<protein>
    <submittedName>
        <fullName evidence="1">Type I phosphodiesterase/nucleotide pyrophosphatase</fullName>
    </submittedName>
</protein>
<comment type="caution">
    <text evidence="1">The sequence shown here is derived from an EMBL/GenBank/DDBJ whole genome shotgun (WGS) entry which is preliminary data.</text>
</comment>
<dbReference type="STRING" id="596151.DesfrDRAFT_0200"/>
<dbReference type="AlphaFoldDB" id="E1JRF1"/>
<organism evidence="1 2">
    <name type="scientific">Solidesulfovibrio fructosivorans JJ]</name>
    <dbReference type="NCBI Taxonomy" id="596151"/>
    <lineage>
        <taxon>Bacteria</taxon>
        <taxon>Pseudomonadati</taxon>
        <taxon>Thermodesulfobacteriota</taxon>
        <taxon>Desulfovibrionia</taxon>
        <taxon>Desulfovibrionales</taxon>
        <taxon>Desulfovibrionaceae</taxon>
        <taxon>Solidesulfovibrio</taxon>
    </lineage>
</organism>
<dbReference type="Proteomes" id="UP000006250">
    <property type="component" value="Unassembled WGS sequence"/>
</dbReference>
<sequence>MSFANTVRKALVIGIDGLDPNLCRALAGQGKLPHLSRLAAGGTFADLATVNPAQSPVAWTCLATGTNPGVHGVYDFIVRDPATYLPRLSLTKPGSGGTPAPAYDTPTFFDVAAQTGLPVTAVRWPVTYPPAFAGAKVLSGLGAPDVKGRLGNYVQYVEVLPAGGGGGRGRVERVPFGDGRARIAIEGPVALVAGKRSPVRTEMELTRHDGRLHYAVGGQHGELAPGEWSPYLTLSFPMAEGRLVTGVTRLFCGRLEPLELYCGPVQVDPRAPNLPVAAPEGYAAELAAALGGPYSTLGMPEETKGLTDGVVTDEAFLAFCDDVTREREAMLEHELGRFAEGLLSVVFDTSDRIQHCFWRYHDPSHPLYDPVAAARLGPVIETHLARMDAMVGRVVEAAGDDTALFVCSDHGFCSYARSFDANAWLARAGYLKLKPHDPADNGELFKHVDWSGTRAYALGFGSIYCNLAGRERSGIVAPGQPARELADEIAARLSQLDDAGTPAVAAVHRKEDIYGGAKASDAPDLVVGLRPPYRMAWTAAIGGASAEVFADNRQKWSGDHCVDASFVPGVLFSNLPLPGAAGGAVSQTRLAATVCRVLGLAPAAGMEPDLFDGRDALDDRASRNY</sequence>
<dbReference type="EMBL" id="AECZ01000001">
    <property type="protein sequence ID" value="EFL53152.1"/>
    <property type="molecule type" value="Genomic_DNA"/>
</dbReference>
<keyword evidence="2" id="KW-1185">Reference proteome</keyword>
<dbReference type="eggNOG" id="COG3379">
    <property type="taxonomic scope" value="Bacteria"/>
</dbReference>
<gene>
    <name evidence="1" type="ORF">DesfrDRAFT_0200</name>
</gene>